<name>A0A2J5I5F3_9EURO</name>
<dbReference type="EC" id="3.1.2.22" evidence="2"/>
<dbReference type="Proteomes" id="UP000235023">
    <property type="component" value="Unassembled WGS sequence"/>
</dbReference>
<accession>A0A2J5I5F3</accession>
<reference evidence="13" key="1">
    <citation type="submission" date="2017-12" db="EMBL/GenBank/DDBJ databases">
        <authorList>
            <consortium name="DOE Joint Genome Institute"/>
            <person name="Mondo S.J."/>
            <person name="Kjaerbolling I."/>
            <person name="Vesth T.C."/>
            <person name="Frisvad J.C."/>
            <person name="Nybo J.L."/>
            <person name="Theobald S."/>
            <person name="Kuo A."/>
            <person name="Bowyer P."/>
            <person name="Matsuda Y."/>
            <person name="Lyhne E.K."/>
            <person name="Kogle M.E."/>
            <person name="Clum A."/>
            <person name="Lipzen A."/>
            <person name="Salamov A."/>
            <person name="Ngan C.Y."/>
            <person name="Daum C."/>
            <person name="Chiniquy J."/>
            <person name="Barry K."/>
            <person name="LaButti K."/>
            <person name="Haridas S."/>
            <person name="Simmons B.A."/>
            <person name="Magnuson J.K."/>
            <person name="Mortensen U.H."/>
            <person name="Larsen T.O."/>
            <person name="Grigoriev I.V."/>
            <person name="Baker S.E."/>
            <person name="Andersen M.R."/>
            <person name="Nordberg H.P."/>
            <person name="Cantor M.N."/>
            <person name="Hua S.X."/>
        </authorList>
    </citation>
    <scope>NUCLEOTIDE SEQUENCE [LARGE SCALE GENOMIC DNA]</scope>
    <source>
        <strain evidence="13">IBT 19404</strain>
    </source>
</reference>
<keyword evidence="6" id="KW-0276">Fatty acid metabolism</keyword>
<evidence type="ECO:0000256" key="9">
    <source>
        <dbReference type="ARBA" id="ARBA00047337"/>
    </source>
</evidence>
<evidence type="ECO:0000313" key="13">
    <source>
        <dbReference type="Proteomes" id="UP000235023"/>
    </source>
</evidence>
<evidence type="ECO:0000256" key="5">
    <source>
        <dbReference type="ARBA" id="ARBA00022801"/>
    </source>
</evidence>
<dbReference type="InterPro" id="IPR003140">
    <property type="entry name" value="PLipase/COase/thioEstase"/>
</dbReference>
<dbReference type="Gene3D" id="3.40.50.1820">
    <property type="entry name" value="alpha/beta hydrolase"/>
    <property type="match status" value="1"/>
</dbReference>
<dbReference type="AlphaFoldDB" id="A0A2J5I5F3"/>
<dbReference type="OrthoDB" id="2418081at2759"/>
<dbReference type="GO" id="GO:0006631">
    <property type="term" value="P:fatty acid metabolic process"/>
    <property type="evidence" value="ECO:0007669"/>
    <property type="project" value="UniProtKB-KW"/>
</dbReference>
<evidence type="ECO:0000256" key="2">
    <source>
        <dbReference type="ARBA" id="ARBA00012423"/>
    </source>
</evidence>
<dbReference type="InterPro" id="IPR029058">
    <property type="entry name" value="AB_hydrolase_fold"/>
</dbReference>
<dbReference type="GO" id="GO:0052689">
    <property type="term" value="F:carboxylic ester hydrolase activity"/>
    <property type="evidence" value="ECO:0007669"/>
    <property type="project" value="UniProtKB-KW"/>
</dbReference>
<evidence type="ECO:0000256" key="7">
    <source>
        <dbReference type="ARBA" id="ARBA00029392"/>
    </source>
</evidence>
<evidence type="ECO:0000256" key="10">
    <source>
        <dbReference type="SAM" id="MobiDB-lite"/>
    </source>
</evidence>
<dbReference type="GO" id="GO:0008474">
    <property type="term" value="F:palmitoyl-(protein) hydrolase activity"/>
    <property type="evidence" value="ECO:0007669"/>
    <property type="project" value="UniProtKB-EC"/>
</dbReference>
<evidence type="ECO:0000313" key="12">
    <source>
        <dbReference type="EMBL" id="PLN84992.1"/>
    </source>
</evidence>
<feature type="domain" description="Phospholipase/carboxylesterase/thioesterase" evidence="11">
    <location>
        <begin position="18"/>
        <end position="180"/>
    </location>
</feature>
<evidence type="ECO:0000256" key="6">
    <source>
        <dbReference type="ARBA" id="ARBA00022832"/>
    </source>
</evidence>
<dbReference type="InterPro" id="IPR050565">
    <property type="entry name" value="LYPA1-2/EST-like"/>
</dbReference>
<evidence type="ECO:0000259" key="11">
    <source>
        <dbReference type="Pfam" id="PF02230"/>
    </source>
</evidence>
<organism evidence="12 13">
    <name type="scientific">Aspergillus taichungensis</name>
    <dbReference type="NCBI Taxonomy" id="482145"/>
    <lineage>
        <taxon>Eukaryota</taxon>
        <taxon>Fungi</taxon>
        <taxon>Dikarya</taxon>
        <taxon>Ascomycota</taxon>
        <taxon>Pezizomycotina</taxon>
        <taxon>Eurotiomycetes</taxon>
        <taxon>Eurotiomycetidae</taxon>
        <taxon>Eurotiales</taxon>
        <taxon>Aspergillaceae</taxon>
        <taxon>Aspergillus</taxon>
        <taxon>Aspergillus subgen. Circumdati</taxon>
    </lineage>
</organism>
<keyword evidence="5" id="KW-0378">Hydrolase</keyword>
<dbReference type="Pfam" id="PF02230">
    <property type="entry name" value="Abhydrolase_2"/>
    <property type="match status" value="1"/>
</dbReference>
<comment type="similarity">
    <text evidence="1">Belongs to the AB hydrolase superfamily. AB hydrolase 2 family.</text>
</comment>
<dbReference type="SUPFAM" id="SSF53474">
    <property type="entry name" value="alpha/beta-Hydrolases"/>
    <property type="match status" value="1"/>
</dbReference>
<protein>
    <recommendedName>
        <fullName evidence="3">Acyl-protein thioesterase 1</fullName>
        <ecNumber evidence="2">3.1.2.22</ecNumber>
    </recommendedName>
    <alternativeName>
        <fullName evidence="8">Palmitoyl-protein hydrolase</fullName>
    </alternativeName>
</protein>
<dbReference type="EMBL" id="KZ559507">
    <property type="protein sequence ID" value="PLN84992.1"/>
    <property type="molecule type" value="Genomic_DNA"/>
</dbReference>
<evidence type="ECO:0000256" key="3">
    <source>
        <dbReference type="ARBA" id="ARBA00014923"/>
    </source>
</evidence>
<dbReference type="GO" id="GO:0005737">
    <property type="term" value="C:cytoplasm"/>
    <property type="evidence" value="ECO:0007669"/>
    <property type="project" value="TreeGrafter"/>
</dbReference>
<feature type="region of interest" description="Disordered" evidence="10">
    <location>
        <begin position="183"/>
        <end position="212"/>
    </location>
</feature>
<proteinExistence type="inferred from homology"/>
<comment type="function">
    <text evidence="7">Hydrolyzes fatty acids from S-acylated cysteine residues in proteins with a strong preference for palmitoylated G-alpha proteins over other acyl substrates. Mediates the deacylation of G-alpha proteins such as GPA1 in vivo, but has weak or no activity toward palmitoylated Ras proteins. Has weak lysophospholipase activity in vitro; however such activity may not exist in vivo.</text>
</comment>
<dbReference type="PANTHER" id="PTHR10655">
    <property type="entry name" value="LYSOPHOSPHOLIPASE-RELATED"/>
    <property type="match status" value="1"/>
</dbReference>
<evidence type="ECO:0000256" key="4">
    <source>
        <dbReference type="ARBA" id="ARBA00022487"/>
    </source>
</evidence>
<keyword evidence="13" id="KW-1185">Reference proteome</keyword>
<keyword evidence="6" id="KW-0443">Lipid metabolism</keyword>
<evidence type="ECO:0000256" key="8">
    <source>
        <dbReference type="ARBA" id="ARBA00031195"/>
    </source>
</evidence>
<gene>
    <name evidence="12" type="ORF">BDW42DRAFT_183241</name>
</gene>
<dbReference type="PANTHER" id="PTHR10655:SF17">
    <property type="entry name" value="LYSOPHOSPHOLIPASE-LIKE PROTEIN 1"/>
    <property type="match status" value="1"/>
</dbReference>
<comment type="catalytic activity">
    <reaction evidence="9">
        <text>S-hexadecanoyl-L-cysteinyl-[protein] + H2O = L-cysteinyl-[protein] + hexadecanoate + H(+)</text>
        <dbReference type="Rhea" id="RHEA:19233"/>
        <dbReference type="Rhea" id="RHEA-COMP:10131"/>
        <dbReference type="Rhea" id="RHEA-COMP:11032"/>
        <dbReference type="ChEBI" id="CHEBI:7896"/>
        <dbReference type="ChEBI" id="CHEBI:15377"/>
        <dbReference type="ChEBI" id="CHEBI:15378"/>
        <dbReference type="ChEBI" id="CHEBI:29950"/>
        <dbReference type="ChEBI" id="CHEBI:74151"/>
        <dbReference type="EC" id="3.1.2.22"/>
    </reaction>
</comment>
<sequence>MSSSKPYPTPLVIPPIEDDKHTHTIILLHGRGSNAERFGSVFLESTEIARRLPTVKFIFPTAKKRRATVFNRTPIHQWFDNYSLEDLDARTELQVDGLEETSRFLRTLIDDEARLFRESNDPTVSDEYSRIVIGGLSQGCAASVFCLLGGFSGQDSGQLKRLGGFVGMSGRLPFEREITELLESNGGDEGESEDDDPFSRDDEEDEDIPAPIQALNHVRDILDLPPLRHKGESGKGVVHKGGDSEASLHPMPHLQTPVFLGHGSADPKVSVELGQRMASVLSNGFGMDVTWKAYEDFGHWYKIPDEIDDVVDFLKEKVGVPCID</sequence>
<evidence type="ECO:0000256" key="1">
    <source>
        <dbReference type="ARBA" id="ARBA00006499"/>
    </source>
</evidence>
<keyword evidence="4" id="KW-0719">Serine esterase</keyword>
<feature type="compositionally biased region" description="Acidic residues" evidence="10">
    <location>
        <begin position="186"/>
        <end position="208"/>
    </location>
</feature>